<feature type="region of interest" description="Disordered" evidence="1">
    <location>
        <begin position="64"/>
        <end position="90"/>
    </location>
</feature>
<sequence length="90" mass="10166">MTKQGAAIFKDWLGYTRPDAEYWFVEMGRLDHLNGSASYPFPSEFAAFRFAAAEKCRHPHRDLTVVDPDGTKTEITPLELGDITDDDEDA</sequence>
<evidence type="ECO:0000313" key="3">
    <source>
        <dbReference type="Proteomes" id="UP000005665"/>
    </source>
</evidence>
<keyword evidence="3" id="KW-1185">Reference proteome</keyword>
<dbReference type="EMBL" id="JN831654">
    <property type="protein sequence ID" value="AER26460.1"/>
    <property type="molecule type" value="Genomic_DNA"/>
</dbReference>
<evidence type="ECO:0000313" key="2">
    <source>
        <dbReference type="EMBL" id="AER26460.1"/>
    </source>
</evidence>
<proteinExistence type="predicted"/>
<dbReference type="GeneID" id="40235112"/>
<organism evidence="2 3">
    <name type="scientific">Mycobacterium phage Saintus</name>
    <dbReference type="NCBI Taxonomy" id="2923007"/>
    <lineage>
        <taxon>Viruses</taxon>
        <taxon>Duplodnaviria</taxon>
        <taxon>Heunggongvirae</taxon>
        <taxon>Uroviricota</taxon>
        <taxon>Caudoviricetes</taxon>
        <taxon>Fromanvirus</taxon>
        <taxon>Fromanvirus saintus</taxon>
    </lineage>
</organism>
<reference evidence="2 3" key="1">
    <citation type="journal article" date="2012" name="J. Virol.">
        <title>Complete Genome Sequences of 138 Mycobacteriophages.</title>
        <authorList>
            <consortium name="the Science Education Alliance Phage Hunters Advancing Genomics and Evolutionary Science Program"/>
            <consortium name="the KwaZulu-Natal Research Institute for Tuberculosis and HIV Mycobacterial Genetics Course Students"/>
            <consortium name="the Phage Hunters Integrating Research and Education Program"/>
            <person name="Hatfull G.F."/>
        </authorList>
    </citation>
    <scope>NUCLEOTIDE SEQUENCE [LARGE SCALE GENOMIC DNA]</scope>
</reference>
<dbReference type="Proteomes" id="UP000005665">
    <property type="component" value="Segment"/>
</dbReference>
<dbReference type="RefSeq" id="YP_009638342.1">
    <property type="nucleotide sequence ID" value="NC_042335.1"/>
</dbReference>
<gene>
    <name evidence="2" type="primary">77</name>
    <name evidence="2" type="ORF">SAINTUS_77</name>
</gene>
<name>G8IRG0_9CAUD</name>
<evidence type="ECO:0000256" key="1">
    <source>
        <dbReference type="SAM" id="MobiDB-lite"/>
    </source>
</evidence>
<dbReference type="KEGG" id="vg:40235112"/>
<protein>
    <submittedName>
        <fullName evidence="2">Uncharacterized protein</fullName>
    </submittedName>
</protein>
<accession>G8IRG0</accession>